<dbReference type="Proteomes" id="UP000515156">
    <property type="component" value="Chromosome 2"/>
</dbReference>
<keyword evidence="8 12" id="KW-0472">Membrane</keyword>
<name>A0A6P7WXH4_9AMPH</name>
<dbReference type="InterPro" id="IPR007960">
    <property type="entry name" value="TAS2R"/>
</dbReference>
<dbReference type="OrthoDB" id="8876749at2759"/>
<keyword evidence="4 12" id="KW-0716">Sensory transduction</keyword>
<evidence type="ECO:0000256" key="4">
    <source>
        <dbReference type="ARBA" id="ARBA00022606"/>
    </source>
</evidence>
<feature type="transmembrane region" description="Helical" evidence="13">
    <location>
        <begin position="12"/>
        <end position="36"/>
    </location>
</feature>
<reference evidence="15" key="1">
    <citation type="submission" date="2025-08" db="UniProtKB">
        <authorList>
            <consortium name="RefSeq"/>
        </authorList>
    </citation>
    <scope>IDENTIFICATION</scope>
</reference>
<feature type="transmembrane region" description="Helical" evidence="13">
    <location>
        <begin position="57"/>
        <end position="76"/>
    </location>
</feature>
<accession>A0A6P7WXH4</accession>
<evidence type="ECO:0000256" key="10">
    <source>
        <dbReference type="ARBA" id="ARBA00023224"/>
    </source>
</evidence>
<evidence type="ECO:0000256" key="2">
    <source>
        <dbReference type="ARBA" id="ARBA00007376"/>
    </source>
</evidence>
<dbReference type="GO" id="GO:0004930">
    <property type="term" value="F:G protein-coupled receptor activity"/>
    <property type="evidence" value="ECO:0007669"/>
    <property type="project" value="UniProtKB-KW"/>
</dbReference>
<dbReference type="GO" id="GO:0016020">
    <property type="term" value="C:membrane"/>
    <property type="evidence" value="ECO:0007669"/>
    <property type="project" value="UniProtKB-SubCell"/>
</dbReference>
<dbReference type="RefSeq" id="XP_030047927.1">
    <property type="nucleotide sequence ID" value="XM_030192067.1"/>
</dbReference>
<dbReference type="FunCoup" id="A0A6P7WXH4">
    <property type="interactions" value="260"/>
</dbReference>
<dbReference type="Gene3D" id="1.20.1070.10">
    <property type="entry name" value="Rhodopsin 7-helix transmembrane proteins"/>
    <property type="match status" value="1"/>
</dbReference>
<evidence type="ECO:0000313" key="14">
    <source>
        <dbReference type="Proteomes" id="UP000515156"/>
    </source>
</evidence>
<dbReference type="PANTHER" id="PTHR11394:SF47">
    <property type="entry name" value="TASTE RECEPTOR TYPE 2 MEMBER 40"/>
    <property type="match status" value="1"/>
</dbReference>
<gene>
    <name evidence="15" type="primary">LOC115462020</name>
</gene>
<comment type="subcellular location">
    <subcellularLocation>
        <location evidence="1 12">Membrane</location>
        <topology evidence="1 12">Multi-pass membrane protein</topology>
    </subcellularLocation>
</comment>
<feature type="transmembrane region" description="Helical" evidence="13">
    <location>
        <begin position="88"/>
        <end position="109"/>
    </location>
</feature>
<keyword evidence="6 13" id="KW-1133">Transmembrane helix</keyword>
<dbReference type="GeneID" id="115462020"/>
<evidence type="ECO:0000256" key="3">
    <source>
        <dbReference type="ARBA" id="ARBA00022480"/>
    </source>
</evidence>
<evidence type="ECO:0000256" key="1">
    <source>
        <dbReference type="ARBA" id="ARBA00004141"/>
    </source>
</evidence>
<dbReference type="KEGG" id="muo:115462020"/>
<keyword evidence="10 12" id="KW-0807">Transducer</keyword>
<evidence type="ECO:0000256" key="8">
    <source>
        <dbReference type="ARBA" id="ARBA00023136"/>
    </source>
</evidence>
<protein>
    <recommendedName>
        <fullName evidence="12">Taste receptor type 2</fullName>
    </recommendedName>
</protein>
<feature type="transmembrane region" description="Helical" evidence="13">
    <location>
        <begin position="130"/>
        <end position="152"/>
    </location>
</feature>
<evidence type="ECO:0000313" key="15">
    <source>
        <dbReference type="RefSeq" id="XP_030047927.1"/>
    </source>
</evidence>
<evidence type="ECO:0000256" key="11">
    <source>
        <dbReference type="RuleBase" id="RU004423"/>
    </source>
</evidence>
<keyword evidence="3 12" id="KW-0919">Taste</keyword>
<evidence type="ECO:0000256" key="12">
    <source>
        <dbReference type="RuleBase" id="RU004424"/>
    </source>
</evidence>
<dbReference type="Pfam" id="PF05296">
    <property type="entry name" value="TAS2R"/>
    <property type="match status" value="1"/>
</dbReference>
<feature type="transmembrane region" description="Helical" evidence="13">
    <location>
        <begin position="203"/>
        <end position="228"/>
    </location>
</feature>
<dbReference type="PANTHER" id="PTHR11394">
    <property type="entry name" value="TASTE RECEPTOR TYPE 2"/>
    <property type="match status" value="1"/>
</dbReference>
<dbReference type="GO" id="GO:0033038">
    <property type="term" value="F:bitter taste receptor activity"/>
    <property type="evidence" value="ECO:0007669"/>
    <property type="project" value="InterPro"/>
</dbReference>
<evidence type="ECO:0000256" key="7">
    <source>
        <dbReference type="ARBA" id="ARBA00023040"/>
    </source>
</evidence>
<evidence type="ECO:0000256" key="6">
    <source>
        <dbReference type="ARBA" id="ARBA00022989"/>
    </source>
</evidence>
<sequence>MLPPLETVTLTFVVAFTVLGILVNIFIVGVNGIDWVKTRHLDTSDIILTSLGIARFFLQWIIMLDMIISVVFPHIYHLIKFLKMFYTIWAFVDLVNAWFAALLGVFYCAKIANHSHPVFIFLKLKIPRTIHWLLLGSMLASLITSISISWVFEIPHSNSTTNISSNDSTATNCSFAWNVCKGYQKNSTEDFSLHVSSTGAFTMYPIIVLCLGYAIPFFIFCVALLLLIRSLWDHTWHIKGNTMEYCNPSLQIYFTAIRVMVSFLLLCICGFICNILGTSYLFSSKGLLFHILSIVSAAYPSLHSVILILNNSKLRQVLERIFHHSKVPSRGNIT</sequence>
<dbReference type="SUPFAM" id="SSF81321">
    <property type="entry name" value="Family A G protein-coupled receptor-like"/>
    <property type="match status" value="1"/>
</dbReference>
<feature type="transmembrane region" description="Helical" evidence="13">
    <location>
        <begin position="259"/>
        <end position="282"/>
    </location>
</feature>
<keyword evidence="14" id="KW-1185">Reference proteome</keyword>
<keyword evidence="5 12" id="KW-0812">Transmembrane</keyword>
<evidence type="ECO:0000256" key="13">
    <source>
        <dbReference type="SAM" id="Phobius"/>
    </source>
</evidence>
<comment type="similarity">
    <text evidence="2 11">Belongs to the G-protein coupled receptor T2R family.</text>
</comment>
<evidence type="ECO:0000256" key="5">
    <source>
        <dbReference type="ARBA" id="ARBA00022692"/>
    </source>
</evidence>
<feature type="transmembrane region" description="Helical" evidence="13">
    <location>
        <begin position="288"/>
        <end position="310"/>
    </location>
</feature>
<dbReference type="AlphaFoldDB" id="A0A6P7WXH4"/>
<proteinExistence type="inferred from homology"/>
<dbReference type="CDD" id="cd13950">
    <property type="entry name" value="7tm_TAS2R"/>
    <property type="match status" value="1"/>
</dbReference>
<organism evidence="14 15">
    <name type="scientific">Microcaecilia unicolor</name>
    <dbReference type="NCBI Taxonomy" id="1415580"/>
    <lineage>
        <taxon>Eukaryota</taxon>
        <taxon>Metazoa</taxon>
        <taxon>Chordata</taxon>
        <taxon>Craniata</taxon>
        <taxon>Vertebrata</taxon>
        <taxon>Euteleostomi</taxon>
        <taxon>Amphibia</taxon>
        <taxon>Gymnophiona</taxon>
        <taxon>Siphonopidae</taxon>
        <taxon>Microcaecilia</taxon>
    </lineage>
</organism>
<dbReference type="InParanoid" id="A0A6P7WXH4"/>
<keyword evidence="7 12" id="KW-0297">G-protein coupled receptor</keyword>
<keyword evidence="9 12" id="KW-0675">Receptor</keyword>
<evidence type="ECO:0000256" key="9">
    <source>
        <dbReference type="ARBA" id="ARBA00023170"/>
    </source>
</evidence>